<dbReference type="Pfam" id="PF00756">
    <property type="entry name" value="Esterase"/>
    <property type="match status" value="1"/>
</dbReference>
<sequence>MDDERPGSGTAIIGNMSIKVLNEEKLNSRLWRLTVRAEAVAGTDLAVHVLLPEGWSARREWPLLTLHHGGLDDSSSWIRHTDVEALSRDRGVLVAMPDGGRAGGYADWRRGPRWQTFHVHHLHALMRERYGAGPVRAVAGVSGGGYGALLGAAANPGTFRYAAALSAPCTIRRALSSVTLLAATGIAGRVNPFAMWGVPVVHGEHWQAADPLHLAAGLRGTGLFLSCGLTGRPGPLDPPGPWSAANLAEPVVRSTVGPFLRRLRALGIPVTAHLYRDGTHSWPYWRRELHRAWPALMRALQAP</sequence>
<dbReference type="AlphaFoldDB" id="A0A7K0C791"/>
<evidence type="ECO:0000313" key="2">
    <source>
        <dbReference type="Proteomes" id="UP000487268"/>
    </source>
</evidence>
<protein>
    <recommendedName>
        <fullName evidence="3">Esterase</fullName>
    </recommendedName>
</protein>
<dbReference type="PANTHER" id="PTHR48098:SF1">
    <property type="entry name" value="DIACYLGLYCEROL ACYLTRANSFERASE_MYCOLYLTRANSFERASE AG85A"/>
    <property type="match status" value="1"/>
</dbReference>
<dbReference type="SUPFAM" id="SSF53474">
    <property type="entry name" value="alpha/beta-Hydrolases"/>
    <property type="match status" value="1"/>
</dbReference>
<dbReference type="Proteomes" id="UP000487268">
    <property type="component" value="Unassembled WGS sequence"/>
</dbReference>
<comment type="caution">
    <text evidence="1">The sequence shown here is derived from an EMBL/GenBank/DDBJ whole genome shotgun (WGS) entry which is preliminary data.</text>
</comment>
<name>A0A7K0C791_9ACTN</name>
<dbReference type="InterPro" id="IPR050583">
    <property type="entry name" value="Mycobacterial_A85_antigen"/>
</dbReference>
<accession>A0A7K0C791</accession>
<dbReference type="GO" id="GO:0016747">
    <property type="term" value="F:acyltransferase activity, transferring groups other than amino-acyl groups"/>
    <property type="evidence" value="ECO:0007669"/>
    <property type="project" value="TreeGrafter"/>
</dbReference>
<dbReference type="Gene3D" id="3.40.50.1820">
    <property type="entry name" value="alpha/beta hydrolase"/>
    <property type="match status" value="1"/>
</dbReference>
<dbReference type="InterPro" id="IPR029058">
    <property type="entry name" value="AB_hydrolase_fold"/>
</dbReference>
<dbReference type="EMBL" id="WEGH01000006">
    <property type="protein sequence ID" value="MQY09303.1"/>
    <property type="molecule type" value="Genomic_DNA"/>
</dbReference>
<keyword evidence="2" id="KW-1185">Reference proteome</keyword>
<proteinExistence type="predicted"/>
<gene>
    <name evidence="1" type="ORF">ACRB68_74220</name>
</gene>
<organism evidence="1 2">
    <name type="scientific">Actinomadura macrotermitis</name>
    <dbReference type="NCBI Taxonomy" id="2585200"/>
    <lineage>
        <taxon>Bacteria</taxon>
        <taxon>Bacillati</taxon>
        <taxon>Actinomycetota</taxon>
        <taxon>Actinomycetes</taxon>
        <taxon>Streptosporangiales</taxon>
        <taxon>Thermomonosporaceae</taxon>
        <taxon>Actinomadura</taxon>
    </lineage>
</organism>
<dbReference type="PANTHER" id="PTHR48098">
    <property type="entry name" value="ENTEROCHELIN ESTERASE-RELATED"/>
    <property type="match status" value="1"/>
</dbReference>
<reference evidence="1 2" key="1">
    <citation type="submission" date="2019-10" db="EMBL/GenBank/DDBJ databases">
        <title>Actinomadura rubteroloni sp. nov. and Actinomadura macrotermitis sp. nov., isolated from the gut of fungus growing-termite Macrotermes natalensis.</title>
        <authorList>
            <person name="Benndorf R."/>
            <person name="Martin K."/>
            <person name="Kuefner M."/>
            <person name="De Beer W."/>
            <person name="Kaster A.-K."/>
            <person name="Vollmers J."/>
            <person name="Poulsen M."/>
            <person name="Beemelmanns C."/>
        </authorList>
    </citation>
    <scope>NUCLEOTIDE SEQUENCE [LARGE SCALE GENOMIC DNA]</scope>
    <source>
        <strain evidence="1 2">RB68</strain>
    </source>
</reference>
<evidence type="ECO:0008006" key="3">
    <source>
        <dbReference type="Google" id="ProtNLM"/>
    </source>
</evidence>
<dbReference type="InterPro" id="IPR000801">
    <property type="entry name" value="Esterase-like"/>
</dbReference>
<evidence type="ECO:0000313" key="1">
    <source>
        <dbReference type="EMBL" id="MQY09303.1"/>
    </source>
</evidence>